<organism evidence="1 2">
    <name type="scientific">Helicobacter japonicus</name>
    <dbReference type="NCBI Taxonomy" id="425400"/>
    <lineage>
        <taxon>Bacteria</taxon>
        <taxon>Pseudomonadati</taxon>
        <taxon>Campylobacterota</taxon>
        <taxon>Epsilonproteobacteria</taxon>
        <taxon>Campylobacterales</taxon>
        <taxon>Helicobacteraceae</taxon>
        <taxon>Helicobacter</taxon>
    </lineage>
</organism>
<accession>A0A4U8TIH0</accession>
<evidence type="ECO:0000313" key="1">
    <source>
        <dbReference type="EMBL" id="TLD99883.1"/>
    </source>
</evidence>
<reference evidence="1 2" key="1">
    <citation type="journal article" date="2014" name="Genome Announc.">
        <title>Draft genome sequences of eight enterohepatic helicobacter species isolated from both laboratory and wild rodents.</title>
        <authorList>
            <person name="Sheh A."/>
            <person name="Shen Z."/>
            <person name="Fox J.G."/>
        </authorList>
    </citation>
    <scope>NUCLEOTIDE SEQUENCE [LARGE SCALE GENOMIC DNA]</scope>
    <source>
        <strain evidence="1 2">MIT 01-6451</strain>
    </source>
</reference>
<sequence>MKILTRGDITLIESNLIESSTRFNLGEAYTKGDKVNDGKCIYQSLSDNVDKPLDDKSVWERVGSTNEWACFDYYLNTQSEAKERISLTFGCFGAKALYISGLEAKYLSIEVIDSYTEEVIESKEYKLYAQNIASWSEYFFGSWGRKFKRNIYYERSTFTRNVYFRIRAYGTSIVRIGSIICGDLIELATTLYDKNAISMLDFSKVLTDESGNTQLTKGNFKRTNAFNIIVPDSELNRVSYELAELRGEAVVFVIATNYEALINFAFLKNHEIVLSKVGRSIVSIEIEGLI</sequence>
<comment type="caution">
    <text evidence="1">The sequence shown here is derived from an EMBL/GenBank/DDBJ whole genome shotgun (WGS) entry which is preliminary data.</text>
</comment>
<evidence type="ECO:0000313" key="2">
    <source>
        <dbReference type="Proteomes" id="UP000029707"/>
    </source>
</evidence>
<name>A0A4U8TIH0_9HELI</name>
<dbReference type="OrthoDB" id="5319040at2"/>
<keyword evidence="2" id="KW-1185">Reference proteome</keyword>
<dbReference type="EMBL" id="JRMQ02000016">
    <property type="protein sequence ID" value="TLD99883.1"/>
    <property type="molecule type" value="Genomic_DNA"/>
</dbReference>
<proteinExistence type="predicted"/>
<dbReference type="STRING" id="425400.LS65_10220"/>
<protein>
    <submittedName>
        <fullName evidence="1">Uncharacterized protein</fullName>
    </submittedName>
</protein>
<dbReference type="AlphaFoldDB" id="A0A4U8TIH0"/>
<dbReference type="Proteomes" id="UP000029707">
    <property type="component" value="Unassembled WGS sequence"/>
</dbReference>
<dbReference type="RefSeq" id="WP_034363854.1">
    <property type="nucleotide sequence ID" value="NZ_CAJUDB010000013.1"/>
</dbReference>
<gene>
    <name evidence="1" type="ORF">LS65_008885</name>
</gene>